<sequence length="331" mass="37999">MIDYERQILALDDKRLEKFVLEWIESYRPYFKVKRFAGAGDAGRDVVGFSTKEQHEGEWDNYQCKQLKKTISKDSGLKEVGKILYNSYVGKFSLPKNFYFVAPNGVNRTLEDYIFNPSQFKKALIDGWNTYCAGKISSKNIPLTDDLKCFLENFDYSTIQVIDIDTLEKDKNCRVILVEWFGGDMIPPPEEFTVPSEIQLKEVEYVNKLLEAYSEDAELTYSCISQIESNFLYNTDFKMQRERYYCADAFIGSYRDNTVSSSLDAIKGQIYSGVFDTLTTSYPNGFLRMKGVMKQAAIVSVSGKLSIHVNSQVKQGYCHHIVTSGELCWCF</sequence>
<evidence type="ECO:0000313" key="3">
    <source>
        <dbReference type="Proteomes" id="UP001377160"/>
    </source>
</evidence>
<feature type="domain" description="ABC-three component systems C-terminal" evidence="1">
    <location>
        <begin position="202"/>
        <end position="329"/>
    </location>
</feature>
<accession>A0ABU9FSD9</accession>
<evidence type="ECO:0000313" key="2">
    <source>
        <dbReference type="EMBL" id="MEL0609114.1"/>
    </source>
</evidence>
<evidence type="ECO:0000259" key="1">
    <source>
        <dbReference type="Pfam" id="PF20282"/>
    </source>
</evidence>
<name>A0ABU9FSD9_9VIBR</name>
<dbReference type="Proteomes" id="UP001377160">
    <property type="component" value="Unassembled WGS sequence"/>
</dbReference>
<comment type="caution">
    <text evidence="2">The sequence shown here is derived from an EMBL/GenBank/DDBJ whole genome shotgun (WGS) entry which is preliminary data.</text>
</comment>
<organism evidence="2 3">
    <name type="scientific">Vibrio echinoideorum</name>
    <dbReference type="NCBI Taxonomy" id="2100116"/>
    <lineage>
        <taxon>Bacteria</taxon>
        <taxon>Pseudomonadati</taxon>
        <taxon>Pseudomonadota</taxon>
        <taxon>Gammaproteobacteria</taxon>
        <taxon>Vibrionales</taxon>
        <taxon>Vibrionaceae</taxon>
        <taxon>Vibrio</taxon>
    </lineage>
</organism>
<reference evidence="2 3" key="1">
    <citation type="submission" date="2024-02" db="EMBL/GenBank/DDBJ databases">
        <title>Bacteria isolated from the canopy kelp, Nereocystis luetkeana.</title>
        <authorList>
            <person name="Pfister C.A."/>
            <person name="Younker I.T."/>
            <person name="Light S.H."/>
        </authorList>
    </citation>
    <scope>NUCLEOTIDE SEQUENCE [LARGE SCALE GENOMIC DNA]</scope>
    <source>
        <strain evidence="2 3">TI.1.15</strain>
    </source>
</reference>
<dbReference type="Pfam" id="PF20282">
    <property type="entry name" value="CTD6"/>
    <property type="match status" value="1"/>
</dbReference>
<protein>
    <submittedName>
        <fullName evidence="2">ABC-three component system protein</fullName>
    </submittedName>
</protein>
<dbReference type="RefSeq" id="WP_341635250.1">
    <property type="nucleotide sequence ID" value="NZ_JBANDX010000008.1"/>
</dbReference>
<keyword evidence="3" id="KW-1185">Reference proteome</keyword>
<gene>
    <name evidence="2" type="ORF">V8Z71_12395</name>
</gene>
<dbReference type="InterPro" id="IPR046914">
    <property type="entry name" value="ABC-3C_CTD6"/>
</dbReference>
<proteinExistence type="predicted"/>
<dbReference type="EMBL" id="JBANDX010000008">
    <property type="protein sequence ID" value="MEL0609114.1"/>
    <property type="molecule type" value="Genomic_DNA"/>
</dbReference>